<keyword evidence="2" id="KW-0805">Transcription regulation</keyword>
<dbReference type="FunFam" id="3.40.1410.10:FF:000008">
    <property type="entry name" value="Transcriptional regulator, GntR family"/>
    <property type="match status" value="1"/>
</dbReference>
<dbReference type="SUPFAM" id="SSF64288">
    <property type="entry name" value="Chorismate lyase-like"/>
    <property type="match status" value="1"/>
</dbReference>
<dbReference type="GO" id="GO:0003677">
    <property type="term" value="F:DNA binding"/>
    <property type="evidence" value="ECO:0007669"/>
    <property type="project" value="UniProtKB-KW"/>
</dbReference>
<dbReference type="SMART" id="SM00866">
    <property type="entry name" value="UTRA"/>
    <property type="match status" value="1"/>
</dbReference>
<reference evidence="6 7" key="1">
    <citation type="submission" date="2017-05" db="EMBL/GenBank/DDBJ databases">
        <title>Vagococcus spp. assemblies.</title>
        <authorList>
            <person name="Gulvik C.A."/>
        </authorList>
    </citation>
    <scope>NUCLEOTIDE SEQUENCE [LARGE SCALE GENOMIC DNA]</scope>
    <source>
        <strain evidence="6 7">NCFB 2777</strain>
    </source>
</reference>
<dbReference type="PANTHER" id="PTHR44846">
    <property type="entry name" value="MANNOSYL-D-GLYCERATE TRANSPORT/METABOLISM SYSTEM REPRESSOR MNGR-RELATED"/>
    <property type="match status" value="1"/>
</dbReference>
<dbReference type="Gene3D" id="1.10.10.10">
    <property type="entry name" value="Winged helix-like DNA-binding domain superfamily/Winged helix DNA-binding domain"/>
    <property type="match status" value="1"/>
</dbReference>
<dbReference type="PRINTS" id="PR00035">
    <property type="entry name" value="HTHGNTR"/>
</dbReference>
<feature type="domain" description="HTH gntR-type" evidence="5">
    <location>
        <begin position="1"/>
        <end position="68"/>
    </location>
</feature>
<dbReference type="Gene3D" id="3.40.1410.10">
    <property type="entry name" value="Chorismate lyase-like"/>
    <property type="match status" value="1"/>
</dbReference>
<dbReference type="InterPro" id="IPR036388">
    <property type="entry name" value="WH-like_DNA-bd_sf"/>
</dbReference>
<gene>
    <name evidence="6" type="ORF">CBF35_08245</name>
</gene>
<sequence length="232" mass="26318">MAKYKQIAEVLKQQIIAGSYPDMKLPIEDALMNEFEVSRNTIRKAIDLLAELGILYRIQGSGVYIREMEHDNTINASKIRGISAEFADHKIKTKVISLDLIEATTEIAAALKIDVGSLVYDIKRIRYVDDQPYTIEYSYFNKEVIPYIGKEIAESSIYNYIEDDLKLKIGFADKYISATKLTSSEALIFQQAVGDPSLMIREKVYLSNGELFNSSTVFHNYQLAELFTTATK</sequence>
<dbReference type="CDD" id="cd07377">
    <property type="entry name" value="WHTH_GntR"/>
    <property type="match status" value="1"/>
</dbReference>
<evidence type="ECO:0000313" key="6">
    <source>
        <dbReference type="EMBL" id="RST95165.1"/>
    </source>
</evidence>
<dbReference type="InterPro" id="IPR000524">
    <property type="entry name" value="Tscrpt_reg_HTH_GntR"/>
</dbReference>
<protein>
    <recommendedName>
        <fullName evidence="5">HTH gntR-type domain-containing protein</fullName>
    </recommendedName>
</protein>
<organism evidence="6 7">
    <name type="scientific">Vagococcus salmoninarum</name>
    <dbReference type="NCBI Taxonomy" id="2739"/>
    <lineage>
        <taxon>Bacteria</taxon>
        <taxon>Bacillati</taxon>
        <taxon>Bacillota</taxon>
        <taxon>Bacilli</taxon>
        <taxon>Lactobacillales</taxon>
        <taxon>Enterococcaceae</taxon>
        <taxon>Vagococcus</taxon>
    </lineage>
</organism>
<dbReference type="GO" id="GO:0003700">
    <property type="term" value="F:DNA-binding transcription factor activity"/>
    <property type="evidence" value="ECO:0007669"/>
    <property type="project" value="InterPro"/>
</dbReference>
<proteinExistence type="predicted"/>
<comment type="caution">
    <text evidence="6">The sequence shown here is derived from an EMBL/GenBank/DDBJ whole genome shotgun (WGS) entry which is preliminary data.</text>
</comment>
<keyword evidence="7" id="KW-1185">Reference proteome</keyword>
<name>A0A429ZN98_9ENTE</name>
<dbReference type="Pfam" id="PF00392">
    <property type="entry name" value="GntR"/>
    <property type="match status" value="1"/>
</dbReference>
<dbReference type="AlphaFoldDB" id="A0A429ZN98"/>
<dbReference type="Pfam" id="PF07702">
    <property type="entry name" value="UTRA"/>
    <property type="match status" value="1"/>
</dbReference>
<dbReference type="PROSITE" id="PS50949">
    <property type="entry name" value="HTH_GNTR"/>
    <property type="match status" value="1"/>
</dbReference>
<evidence type="ECO:0000256" key="2">
    <source>
        <dbReference type="ARBA" id="ARBA00023015"/>
    </source>
</evidence>
<dbReference type="RefSeq" id="WP_126779986.1">
    <property type="nucleotide sequence ID" value="NZ_CAUQJP010000049.1"/>
</dbReference>
<keyword evidence="4" id="KW-0804">Transcription</keyword>
<evidence type="ECO:0000313" key="7">
    <source>
        <dbReference type="Proteomes" id="UP000287239"/>
    </source>
</evidence>
<keyword evidence="3" id="KW-0238">DNA-binding</keyword>
<dbReference type="SUPFAM" id="SSF46785">
    <property type="entry name" value="Winged helix' DNA-binding domain"/>
    <property type="match status" value="1"/>
</dbReference>
<dbReference type="InterPro" id="IPR050679">
    <property type="entry name" value="Bact_HTH_transcr_reg"/>
</dbReference>
<dbReference type="GeneID" id="98568357"/>
<evidence type="ECO:0000256" key="3">
    <source>
        <dbReference type="ARBA" id="ARBA00023125"/>
    </source>
</evidence>
<evidence type="ECO:0000259" key="5">
    <source>
        <dbReference type="PROSITE" id="PS50949"/>
    </source>
</evidence>
<accession>A0A429ZN98</accession>
<dbReference type="InterPro" id="IPR011663">
    <property type="entry name" value="UTRA"/>
</dbReference>
<dbReference type="EMBL" id="NGJU01000011">
    <property type="protein sequence ID" value="RST95165.1"/>
    <property type="molecule type" value="Genomic_DNA"/>
</dbReference>
<dbReference type="InterPro" id="IPR028978">
    <property type="entry name" value="Chorismate_lyase_/UTRA_dom_sf"/>
</dbReference>
<dbReference type="InterPro" id="IPR036390">
    <property type="entry name" value="WH_DNA-bd_sf"/>
</dbReference>
<dbReference type="Proteomes" id="UP000287239">
    <property type="component" value="Unassembled WGS sequence"/>
</dbReference>
<dbReference type="PANTHER" id="PTHR44846:SF4">
    <property type="entry name" value="HTH GNTR-TYPE DOMAIN-CONTAINING PROTEIN"/>
    <property type="match status" value="1"/>
</dbReference>
<dbReference type="GO" id="GO:0045892">
    <property type="term" value="P:negative regulation of DNA-templated transcription"/>
    <property type="evidence" value="ECO:0007669"/>
    <property type="project" value="TreeGrafter"/>
</dbReference>
<dbReference type="SMART" id="SM00345">
    <property type="entry name" value="HTH_GNTR"/>
    <property type="match status" value="1"/>
</dbReference>
<dbReference type="OrthoDB" id="9816541at2"/>
<evidence type="ECO:0000256" key="1">
    <source>
        <dbReference type="ARBA" id="ARBA00022491"/>
    </source>
</evidence>
<keyword evidence="1" id="KW-0678">Repressor</keyword>
<evidence type="ECO:0000256" key="4">
    <source>
        <dbReference type="ARBA" id="ARBA00023163"/>
    </source>
</evidence>